<dbReference type="InterPro" id="IPR000064">
    <property type="entry name" value="NLP_P60_dom"/>
</dbReference>
<keyword evidence="2" id="KW-0645">Protease</keyword>
<dbReference type="RefSeq" id="WP_256312908.1">
    <property type="nucleotide sequence ID" value="NZ_JANGAC010000022.1"/>
</dbReference>
<dbReference type="Proteomes" id="UP001524478">
    <property type="component" value="Unassembled WGS sequence"/>
</dbReference>
<keyword evidence="4" id="KW-0788">Thiol protease</keyword>
<dbReference type="SUPFAM" id="SSF54001">
    <property type="entry name" value="Cysteine proteinases"/>
    <property type="match status" value="1"/>
</dbReference>
<reference evidence="6 7" key="1">
    <citation type="submission" date="2022-06" db="EMBL/GenBank/DDBJ databases">
        <title>Isolation of gut microbiota from human fecal samples.</title>
        <authorList>
            <person name="Pamer E.G."/>
            <person name="Barat B."/>
            <person name="Waligurski E."/>
            <person name="Medina S."/>
            <person name="Paddock L."/>
            <person name="Mostad J."/>
        </authorList>
    </citation>
    <scope>NUCLEOTIDE SEQUENCE [LARGE SCALE GENOMIC DNA]</scope>
    <source>
        <strain evidence="6 7">DFI.7.95</strain>
    </source>
</reference>
<protein>
    <submittedName>
        <fullName evidence="6">NlpC/P60 family protein</fullName>
    </submittedName>
</protein>
<dbReference type="Pfam" id="PF00877">
    <property type="entry name" value="NLPC_P60"/>
    <property type="match status" value="1"/>
</dbReference>
<dbReference type="Gene3D" id="2.30.30.40">
    <property type="entry name" value="SH3 Domains"/>
    <property type="match status" value="2"/>
</dbReference>
<dbReference type="Pfam" id="PF18348">
    <property type="entry name" value="SH3_16"/>
    <property type="match status" value="1"/>
</dbReference>
<keyword evidence="7" id="KW-1185">Reference proteome</keyword>
<evidence type="ECO:0000313" key="6">
    <source>
        <dbReference type="EMBL" id="MCQ4925440.1"/>
    </source>
</evidence>
<dbReference type="PANTHER" id="PTHR47053:SF1">
    <property type="entry name" value="MUREIN DD-ENDOPEPTIDASE MEPH-RELATED"/>
    <property type="match status" value="1"/>
</dbReference>
<sequence>MQKLGILNKTVVPINLHPKFDSEMADEGLYGMVIKILEDMGDGWYYIETHYNYCGYVHQSNIIIDDIQSKEWMNEAKSIITHSVVDVMPGASYKGYVKKILTRGAIVIVTGNEKDGWTEIKLADRRTGWVRTSFVGDRIISYNKDDENQLRDRLVKTAMLYLGTQYRWGGKSPLGLDCSGLCSISYMLNGIIIYRDAERKDEYMRKITLDEIKPGDLLFFPGHVAMYIGNNRYIHSSSSLNGVNINSLNPSDIDYKEDLAKTITDIGTIF</sequence>
<organism evidence="6 7">
    <name type="scientific">Tissierella carlieri</name>
    <dbReference type="NCBI Taxonomy" id="689904"/>
    <lineage>
        <taxon>Bacteria</taxon>
        <taxon>Bacillati</taxon>
        <taxon>Bacillota</taxon>
        <taxon>Tissierellia</taxon>
        <taxon>Tissierellales</taxon>
        <taxon>Tissierellaceae</taxon>
        <taxon>Tissierella</taxon>
    </lineage>
</organism>
<comment type="similarity">
    <text evidence="1">Belongs to the peptidase C40 family.</text>
</comment>
<proteinExistence type="inferred from homology"/>
<evidence type="ECO:0000313" key="7">
    <source>
        <dbReference type="Proteomes" id="UP001524478"/>
    </source>
</evidence>
<feature type="domain" description="NlpC/P60" evidence="5">
    <location>
        <begin position="148"/>
        <end position="267"/>
    </location>
</feature>
<evidence type="ECO:0000256" key="2">
    <source>
        <dbReference type="ARBA" id="ARBA00022670"/>
    </source>
</evidence>
<dbReference type="Gene3D" id="3.90.1720.10">
    <property type="entry name" value="endopeptidase domain like (from Nostoc punctiforme)"/>
    <property type="match status" value="1"/>
</dbReference>
<name>A0ABT1SGP1_9FIRM</name>
<dbReference type="InterPro" id="IPR051202">
    <property type="entry name" value="Peptidase_C40"/>
</dbReference>
<dbReference type="InterPro" id="IPR038765">
    <property type="entry name" value="Papain-like_cys_pep_sf"/>
</dbReference>
<dbReference type="PROSITE" id="PS51935">
    <property type="entry name" value="NLPC_P60"/>
    <property type="match status" value="1"/>
</dbReference>
<dbReference type="PANTHER" id="PTHR47053">
    <property type="entry name" value="MUREIN DD-ENDOPEPTIDASE MEPH-RELATED"/>
    <property type="match status" value="1"/>
</dbReference>
<comment type="caution">
    <text evidence="6">The sequence shown here is derived from an EMBL/GenBank/DDBJ whole genome shotgun (WGS) entry which is preliminary data.</text>
</comment>
<accession>A0ABT1SGP1</accession>
<evidence type="ECO:0000256" key="3">
    <source>
        <dbReference type="ARBA" id="ARBA00022801"/>
    </source>
</evidence>
<keyword evidence="3" id="KW-0378">Hydrolase</keyword>
<evidence type="ECO:0000256" key="4">
    <source>
        <dbReference type="ARBA" id="ARBA00022807"/>
    </source>
</evidence>
<dbReference type="InterPro" id="IPR041382">
    <property type="entry name" value="SH3_16"/>
</dbReference>
<evidence type="ECO:0000259" key="5">
    <source>
        <dbReference type="PROSITE" id="PS51935"/>
    </source>
</evidence>
<gene>
    <name evidence="6" type="ORF">NE686_20210</name>
</gene>
<dbReference type="EMBL" id="JANGAC010000022">
    <property type="protein sequence ID" value="MCQ4925440.1"/>
    <property type="molecule type" value="Genomic_DNA"/>
</dbReference>
<evidence type="ECO:0000256" key="1">
    <source>
        <dbReference type="ARBA" id="ARBA00007074"/>
    </source>
</evidence>